<keyword evidence="1" id="KW-0812">Transmembrane</keyword>
<keyword evidence="3" id="KW-1185">Reference proteome</keyword>
<organism evidence="2 3">
    <name type="scientific">Haematococcus lacustris</name>
    <name type="common">Green alga</name>
    <name type="synonym">Haematococcus pluvialis</name>
    <dbReference type="NCBI Taxonomy" id="44745"/>
    <lineage>
        <taxon>Eukaryota</taxon>
        <taxon>Viridiplantae</taxon>
        <taxon>Chlorophyta</taxon>
        <taxon>core chlorophytes</taxon>
        <taxon>Chlorophyceae</taxon>
        <taxon>CS clade</taxon>
        <taxon>Chlamydomonadales</taxon>
        <taxon>Haematococcaceae</taxon>
        <taxon>Haematococcus</taxon>
    </lineage>
</organism>
<keyword evidence="1" id="KW-0472">Membrane</keyword>
<comment type="caution">
    <text evidence="2">The sequence shown here is derived from an EMBL/GenBank/DDBJ whole genome shotgun (WGS) entry which is preliminary data.</text>
</comment>
<accession>A0A699YZD0</accession>
<evidence type="ECO:0000256" key="1">
    <source>
        <dbReference type="SAM" id="Phobius"/>
    </source>
</evidence>
<name>A0A699YZD0_HAELA</name>
<reference evidence="2 3" key="1">
    <citation type="submission" date="2020-02" db="EMBL/GenBank/DDBJ databases">
        <title>Draft genome sequence of Haematococcus lacustris strain NIES-144.</title>
        <authorList>
            <person name="Morimoto D."/>
            <person name="Nakagawa S."/>
            <person name="Yoshida T."/>
            <person name="Sawayama S."/>
        </authorList>
    </citation>
    <scope>NUCLEOTIDE SEQUENCE [LARGE SCALE GENOMIC DNA]</scope>
    <source>
        <strain evidence="2 3">NIES-144</strain>
    </source>
</reference>
<evidence type="ECO:0000313" key="2">
    <source>
        <dbReference type="EMBL" id="GFH11979.1"/>
    </source>
</evidence>
<dbReference type="EMBL" id="BLLF01000455">
    <property type="protein sequence ID" value="GFH11979.1"/>
    <property type="molecule type" value="Genomic_DNA"/>
</dbReference>
<evidence type="ECO:0000313" key="3">
    <source>
        <dbReference type="Proteomes" id="UP000485058"/>
    </source>
</evidence>
<feature type="transmembrane region" description="Helical" evidence="1">
    <location>
        <begin position="43"/>
        <end position="65"/>
    </location>
</feature>
<proteinExistence type="predicted"/>
<protein>
    <submittedName>
        <fullName evidence="2">Uncharacterized protein</fullName>
    </submittedName>
</protein>
<dbReference type="Proteomes" id="UP000485058">
    <property type="component" value="Unassembled WGS sequence"/>
</dbReference>
<sequence length="122" mass="13358">MGIGTPNGRSPFNDIAYPMSLSRRPQTFGERVWKLLDNIEFELLALVVFSLIAWTLSLTVGMGFLSEGLPLYLPGGTRTAHLWHAWWLKTPQHRAGRHGGGGVAATWEAVMRASLSVPGETA</sequence>
<gene>
    <name evidence="2" type="ORF">HaLaN_07586</name>
</gene>
<keyword evidence="1" id="KW-1133">Transmembrane helix</keyword>
<dbReference type="AlphaFoldDB" id="A0A699YZD0"/>